<dbReference type="InterPro" id="IPR036061">
    <property type="entry name" value="CheW-like_dom_sf"/>
</dbReference>
<evidence type="ECO:0000313" key="3">
    <source>
        <dbReference type="Proteomes" id="UP000239867"/>
    </source>
</evidence>
<dbReference type="SMART" id="SM00260">
    <property type="entry name" value="CheW"/>
    <property type="match status" value="1"/>
</dbReference>
<protein>
    <recommendedName>
        <fullName evidence="1">CheW-like domain-containing protein</fullName>
    </recommendedName>
</protein>
<evidence type="ECO:0000313" key="2">
    <source>
        <dbReference type="EMBL" id="AVD70778.1"/>
    </source>
</evidence>
<reference evidence="2 3" key="1">
    <citation type="journal article" date="2018" name="MBio">
        <title>Insights into the evolution of host association through the isolation and characterization of a novel human periodontal pathobiont, Desulfobulbus oralis.</title>
        <authorList>
            <person name="Cross K.L."/>
            <person name="Chirania P."/>
            <person name="Xiong W."/>
            <person name="Beall C.J."/>
            <person name="Elkins J.G."/>
            <person name="Giannone R.J."/>
            <person name="Griffen A.L."/>
            <person name="Guss A.M."/>
            <person name="Hettich R.L."/>
            <person name="Joshi S.S."/>
            <person name="Mokrzan E.M."/>
            <person name="Martin R.K."/>
            <person name="Zhulin I.B."/>
            <person name="Leys E.J."/>
            <person name="Podar M."/>
        </authorList>
    </citation>
    <scope>NUCLEOTIDE SEQUENCE [LARGE SCALE GENOMIC DNA]</scope>
    <source>
        <strain evidence="2 3">ORNL</strain>
    </source>
</reference>
<dbReference type="InterPro" id="IPR002545">
    <property type="entry name" value="CheW-lke_dom"/>
</dbReference>
<dbReference type="AlphaFoldDB" id="A0A2L1GMA2"/>
<dbReference type="OrthoDB" id="9790406at2"/>
<dbReference type="PROSITE" id="PS50851">
    <property type="entry name" value="CHEW"/>
    <property type="match status" value="1"/>
</dbReference>
<name>A0A2L1GMA2_9BACT</name>
<sequence>MSCPTCCSTRLRRSGSIRSWTGSRFLSALQRPCNICSWGHKMSDQEALQEMTSTLALGESRNGTEHRKTAPARIVAFASGHHLALPLHTTLEIVENPDIFPVPGAAPHARGLLLWQDKWIPVIDLARLLLPQTAPAAEPPKYILVLAFQRVPGQPLEYGALVLPALPETVFVDDSMACELPNDSPLWPAISLSCFSYRDEAIPIVDTGRLLGRSYE</sequence>
<dbReference type="Proteomes" id="UP000239867">
    <property type="component" value="Chromosome"/>
</dbReference>
<gene>
    <name evidence="2" type="ORF">CAY53_04190</name>
</gene>
<keyword evidence="3" id="KW-1185">Reference proteome</keyword>
<accession>A0A2L1GMA2</accession>
<dbReference type="EMBL" id="CP021255">
    <property type="protein sequence ID" value="AVD70778.1"/>
    <property type="molecule type" value="Genomic_DNA"/>
</dbReference>
<organism evidence="2 3">
    <name type="scientific">Desulfobulbus oralis</name>
    <dbReference type="NCBI Taxonomy" id="1986146"/>
    <lineage>
        <taxon>Bacteria</taxon>
        <taxon>Pseudomonadati</taxon>
        <taxon>Thermodesulfobacteriota</taxon>
        <taxon>Desulfobulbia</taxon>
        <taxon>Desulfobulbales</taxon>
        <taxon>Desulfobulbaceae</taxon>
        <taxon>Desulfobulbus</taxon>
    </lineage>
</organism>
<dbReference type="Pfam" id="PF01584">
    <property type="entry name" value="CheW"/>
    <property type="match status" value="1"/>
</dbReference>
<proteinExistence type="predicted"/>
<dbReference type="GO" id="GO:0007165">
    <property type="term" value="P:signal transduction"/>
    <property type="evidence" value="ECO:0007669"/>
    <property type="project" value="InterPro"/>
</dbReference>
<feature type="domain" description="CheW-like" evidence="1">
    <location>
        <begin position="69"/>
        <end position="216"/>
    </location>
</feature>
<dbReference type="GO" id="GO:0006935">
    <property type="term" value="P:chemotaxis"/>
    <property type="evidence" value="ECO:0007669"/>
    <property type="project" value="InterPro"/>
</dbReference>
<dbReference type="Gene3D" id="2.40.50.180">
    <property type="entry name" value="CheA-289, Domain 4"/>
    <property type="match status" value="1"/>
</dbReference>
<dbReference type="SUPFAM" id="SSF50341">
    <property type="entry name" value="CheW-like"/>
    <property type="match status" value="1"/>
</dbReference>
<dbReference type="KEGG" id="deo:CAY53_04190"/>
<evidence type="ECO:0000259" key="1">
    <source>
        <dbReference type="PROSITE" id="PS50851"/>
    </source>
</evidence>